<evidence type="ECO:0000256" key="8">
    <source>
        <dbReference type="ARBA" id="ARBA00023125"/>
    </source>
</evidence>
<dbReference type="EMBL" id="MT267529">
    <property type="protein sequence ID" value="QRN74281.1"/>
    <property type="molecule type" value="Genomic_DNA"/>
</dbReference>
<dbReference type="SUPFAM" id="SSF53098">
    <property type="entry name" value="Ribonuclease H-like"/>
    <property type="match status" value="1"/>
</dbReference>
<evidence type="ECO:0000313" key="11">
    <source>
        <dbReference type="EMBL" id="QRN74281.1"/>
    </source>
</evidence>
<keyword evidence="6" id="KW-0235">DNA replication</keyword>
<dbReference type="PROSITE" id="PS00116">
    <property type="entry name" value="DNA_POLYMERASE_B"/>
    <property type="match status" value="1"/>
</dbReference>
<keyword evidence="11" id="KW-0496">Mitochondrion</keyword>
<feature type="domain" description="DNA-directed DNA polymerase family B mitochondria/virus" evidence="10">
    <location>
        <begin position="2"/>
        <end position="113"/>
    </location>
</feature>
<dbReference type="InterPro" id="IPR004868">
    <property type="entry name" value="DNA-dir_DNA_pol_B_mt/vir"/>
</dbReference>
<dbReference type="EC" id="2.7.7.7" evidence="2"/>
<dbReference type="GO" id="GO:0006260">
    <property type="term" value="P:DNA replication"/>
    <property type="evidence" value="ECO:0007669"/>
    <property type="project" value="UniProtKB-KW"/>
</dbReference>
<dbReference type="GO" id="GO:0003887">
    <property type="term" value="F:DNA-directed DNA polymerase activity"/>
    <property type="evidence" value="ECO:0007669"/>
    <property type="project" value="UniProtKB-KW"/>
</dbReference>
<evidence type="ECO:0000256" key="6">
    <source>
        <dbReference type="ARBA" id="ARBA00022705"/>
    </source>
</evidence>
<comment type="similarity">
    <text evidence="1">Belongs to the DNA polymerase type-B family.</text>
</comment>
<evidence type="ECO:0000256" key="1">
    <source>
        <dbReference type="ARBA" id="ARBA00005755"/>
    </source>
</evidence>
<dbReference type="Pfam" id="PF03175">
    <property type="entry name" value="DNA_pol_B_2"/>
    <property type="match status" value="1"/>
</dbReference>
<keyword evidence="5" id="KW-0548">Nucleotidyltransferase</keyword>
<evidence type="ECO:0000256" key="9">
    <source>
        <dbReference type="ARBA" id="ARBA00049244"/>
    </source>
</evidence>
<evidence type="ECO:0000256" key="3">
    <source>
        <dbReference type="ARBA" id="ARBA00014385"/>
    </source>
</evidence>
<dbReference type="Gene3D" id="3.90.1600.10">
    <property type="entry name" value="Palm domain of DNA polymerase"/>
    <property type="match status" value="1"/>
</dbReference>
<gene>
    <name evidence="11" type="primary">orf195</name>
</gene>
<dbReference type="SUPFAM" id="SSF56672">
    <property type="entry name" value="DNA/RNA polymerases"/>
    <property type="match status" value="1"/>
</dbReference>
<proteinExistence type="inferred from homology"/>
<evidence type="ECO:0000256" key="7">
    <source>
        <dbReference type="ARBA" id="ARBA00022932"/>
    </source>
</evidence>
<protein>
    <recommendedName>
        <fullName evidence="3">Probable DNA polymerase</fullName>
        <ecNumber evidence="2">2.7.7.7</ecNumber>
    </recommendedName>
</protein>
<dbReference type="AlphaFoldDB" id="A0A891ZRJ8"/>
<dbReference type="GO" id="GO:0000166">
    <property type="term" value="F:nucleotide binding"/>
    <property type="evidence" value="ECO:0007669"/>
    <property type="project" value="InterPro"/>
</dbReference>
<dbReference type="GeneID" id="67270266"/>
<dbReference type="RefSeq" id="YP_010165709.1">
    <property type="nucleotide sequence ID" value="NC_057510.1"/>
</dbReference>
<keyword evidence="8" id="KW-0238">DNA-binding</keyword>
<dbReference type="InterPro" id="IPR043502">
    <property type="entry name" value="DNA/RNA_pol_sf"/>
</dbReference>
<dbReference type="InterPro" id="IPR023211">
    <property type="entry name" value="DNA_pol_palm_dom_sf"/>
</dbReference>
<dbReference type="GO" id="GO:0003677">
    <property type="term" value="F:DNA binding"/>
    <property type="evidence" value="ECO:0007669"/>
    <property type="project" value="UniProtKB-KW"/>
</dbReference>
<dbReference type="InterPro" id="IPR012337">
    <property type="entry name" value="RNaseH-like_sf"/>
</dbReference>
<accession>A0A891ZRJ8</accession>
<name>A0A891ZRJ8_9AGAM</name>
<sequence length="195" mass="22364">MFIIKVLFENFKVKPSFKDNKVISLIFHSSNNDKIKVEMFDSYLILPSSLRTLAVKYKVVDLKGFFPYGFVNEMNLDYIGKTPDISLFNGISAEEYEGLISYTWNLKAELLRYENKPIAGFSDLCGKDEYLDFMLECDSKNISVNQSLPSAIAVTAYARMYMFKVIYQLLELGIDIYYMDTDSIVVNKALPSLIP</sequence>
<evidence type="ECO:0000259" key="10">
    <source>
        <dbReference type="Pfam" id="PF03175"/>
    </source>
</evidence>
<evidence type="ECO:0000256" key="5">
    <source>
        <dbReference type="ARBA" id="ARBA00022695"/>
    </source>
</evidence>
<keyword evidence="4" id="KW-0808">Transferase</keyword>
<dbReference type="Gene3D" id="3.30.420.10">
    <property type="entry name" value="Ribonuclease H-like superfamily/Ribonuclease H"/>
    <property type="match status" value="1"/>
</dbReference>
<dbReference type="InterPro" id="IPR036397">
    <property type="entry name" value="RNaseH_sf"/>
</dbReference>
<evidence type="ECO:0000256" key="4">
    <source>
        <dbReference type="ARBA" id="ARBA00022679"/>
    </source>
</evidence>
<keyword evidence="7" id="KW-0239">DNA-directed DNA polymerase</keyword>
<reference evidence="11" key="1">
    <citation type="journal article" date="2020" name="Mitochondrial DNA Part B Resour">
        <title>The complete mitochondrial genome sequence of Lactarius trivialis (Russulalles, Basidiomycota).</title>
        <authorList>
            <person name="Shao S.-C."/>
            <person name="Luo Y."/>
            <person name="Yu W.-B."/>
        </authorList>
    </citation>
    <scope>NUCLEOTIDE SEQUENCE</scope>
</reference>
<comment type="catalytic activity">
    <reaction evidence="9">
        <text>DNA(n) + a 2'-deoxyribonucleoside 5'-triphosphate = DNA(n+1) + diphosphate</text>
        <dbReference type="Rhea" id="RHEA:22508"/>
        <dbReference type="Rhea" id="RHEA-COMP:17339"/>
        <dbReference type="Rhea" id="RHEA-COMP:17340"/>
        <dbReference type="ChEBI" id="CHEBI:33019"/>
        <dbReference type="ChEBI" id="CHEBI:61560"/>
        <dbReference type="ChEBI" id="CHEBI:173112"/>
        <dbReference type="EC" id="2.7.7.7"/>
    </reaction>
</comment>
<geneLocation type="mitochondrion" evidence="11"/>
<dbReference type="InterPro" id="IPR017964">
    <property type="entry name" value="DNA-dir_DNA_pol_B_CS"/>
</dbReference>
<evidence type="ECO:0000256" key="2">
    <source>
        <dbReference type="ARBA" id="ARBA00012417"/>
    </source>
</evidence>
<organism evidence="11">
    <name type="scientific">Lactarius trivialis</name>
    <dbReference type="NCBI Taxonomy" id="217427"/>
    <lineage>
        <taxon>Eukaryota</taxon>
        <taxon>Fungi</taxon>
        <taxon>Dikarya</taxon>
        <taxon>Basidiomycota</taxon>
        <taxon>Agaricomycotina</taxon>
        <taxon>Agaricomycetes</taxon>
        <taxon>Russulales</taxon>
        <taxon>Russulaceae</taxon>
        <taxon>Lactarius</taxon>
    </lineage>
</organism>